<accession>A0A154W1K5</accession>
<name>A0A154W1K5_9PROT</name>
<dbReference type="EMBL" id="LPXN01000116">
    <property type="protein sequence ID" value="KZD07408.1"/>
    <property type="molecule type" value="Genomic_DNA"/>
</dbReference>
<evidence type="ECO:0000313" key="2">
    <source>
        <dbReference type="Proteomes" id="UP000076400"/>
    </source>
</evidence>
<keyword evidence="2" id="KW-1185">Reference proteome</keyword>
<reference evidence="1 2" key="1">
    <citation type="submission" date="2015-12" db="EMBL/GenBank/DDBJ databases">
        <title>Genome sequence of Oceanibaculum pacificum MCCC 1A02656.</title>
        <authorList>
            <person name="Lu L."/>
            <person name="Lai Q."/>
            <person name="Shao Z."/>
            <person name="Qian P."/>
        </authorList>
    </citation>
    <scope>NUCLEOTIDE SEQUENCE [LARGE SCALE GENOMIC DNA]</scope>
    <source>
        <strain evidence="1 2">MCCC 1A02656</strain>
    </source>
</reference>
<protein>
    <submittedName>
        <fullName evidence="1">Uncharacterized protein</fullName>
    </submittedName>
</protein>
<proteinExistence type="predicted"/>
<sequence>MLKRHELVSWIPLLSGSSMLMATRFLQSLFVLISAVCDRAVGAYATGDGDDPDIAIFCHFGPCC</sequence>
<dbReference type="STRING" id="580166.AUP43_02490"/>
<dbReference type="AlphaFoldDB" id="A0A154W1K5"/>
<evidence type="ECO:0000313" key="1">
    <source>
        <dbReference type="EMBL" id="KZD07408.1"/>
    </source>
</evidence>
<organism evidence="1 2">
    <name type="scientific">Oceanibaculum pacificum</name>
    <dbReference type="NCBI Taxonomy" id="580166"/>
    <lineage>
        <taxon>Bacteria</taxon>
        <taxon>Pseudomonadati</taxon>
        <taxon>Pseudomonadota</taxon>
        <taxon>Alphaproteobacteria</taxon>
        <taxon>Rhodospirillales</taxon>
        <taxon>Oceanibaculaceae</taxon>
        <taxon>Oceanibaculum</taxon>
    </lineage>
</organism>
<dbReference type="Proteomes" id="UP000076400">
    <property type="component" value="Unassembled WGS sequence"/>
</dbReference>
<gene>
    <name evidence="1" type="ORF">AUP43_02490</name>
</gene>
<comment type="caution">
    <text evidence="1">The sequence shown here is derived from an EMBL/GenBank/DDBJ whole genome shotgun (WGS) entry which is preliminary data.</text>
</comment>